<gene>
    <name evidence="2" type="ORF">BCON_0136g00150</name>
</gene>
<proteinExistence type="predicted"/>
<accession>A0A4Z1I1W1</accession>
<organism evidence="2 3">
    <name type="scientific">Botryotinia convoluta</name>
    <dbReference type="NCBI Taxonomy" id="54673"/>
    <lineage>
        <taxon>Eukaryota</taxon>
        <taxon>Fungi</taxon>
        <taxon>Dikarya</taxon>
        <taxon>Ascomycota</taxon>
        <taxon>Pezizomycotina</taxon>
        <taxon>Leotiomycetes</taxon>
        <taxon>Helotiales</taxon>
        <taxon>Sclerotiniaceae</taxon>
        <taxon>Botryotinia</taxon>
    </lineage>
</organism>
<feature type="compositionally biased region" description="Polar residues" evidence="1">
    <location>
        <begin position="22"/>
        <end position="38"/>
    </location>
</feature>
<feature type="region of interest" description="Disordered" evidence="1">
    <location>
        <begin position="1"/>
        <end position="48"/>
    </location>
</feature>
<evidence type="ECO:0000313" key="3">
    <source>
        <dbReference type="Proteomes" id="UP000297527"/>
    </source>
</evidence>
<dbReference type="Proteomes" id="UP000297527">
    <property type="component" value="Unassembled WGS sequence"/>
</dbReference>
<dbReference type="AlphaFoldDB" id="A0A4Z1I1W1"/>
<evidence type="ECO:0000313" key="2">
    <source>
        <dbReference type="EMBL" id="TGO52720.1"/>
    </source>
</evidence>
<keyword evidence="3" id="KW-1185">Reference proteome</keyword>
<protein>
    <submittedName>
        <fullName evidence="2">Uncharacterized protein</fullName>
    </submittedName>
</protein>
<evidence type="ECO:0000256" key="1">
    <source>
        <dbReference type="SAM" id="MobiDB-lite"/>
    </source>
</evidence>
<name>A0A4Z1I1W1_9HELO</name>
<comment type="caution">
    <text evidence="2">The sequence shown here is derived from an EMBL/GenBank/DDBJ whole genome shotgun (WGS) entry which is preliminary data.</text>
</comment>
<reference evidence="2 3" key="1">
    <citation type="submission" date="2017-12" db="EMBL/GenBank/DDBJ databases">
        <title>Comparative genomics of Botrytis spp.</title>
        <authorList>
            <person name="Valero-Jimenez C.A."/>
            <person name="Tapia P."/>
            <person name="Veloso J."/>
            <person name="Silva-Moreno E."/>
            <person name="Staats M."/>
            <person name="Valdes J.H."/>
            <person name="Van Kan J.A.L."/>
        </authorList>
    </citation>
    <scope>NUCLEOTIDE SEQUENCE [LARGE SCALE GENOMIC DNA]</scope>
    <source>
        <strain evidence="2 3">MUCL11595</strain>
    </source>
</reference>
<sequence>MVEAPAQDSRQKKRRRGYCGSEVNTSLSMLGSNSSQGPTAEENRLKSNAEPECFINQIVENITSEQNARAEDEDFFGNYCLDRHRVAIF</sequence>
<dbReference type="EMBL" id="PQXN01000136">
    <property type="protein sequence ID" value="TGO52720.1"/>
    <property type="molecule type" value="Genomic_DNA"/>
</dbReference>